<accession>A0ABS2GR48</accession>
<name>A0ABS2GR48_9FIRM</name>
<comment type="caution">
    <text evidence="1">The sequence shown here is derived from an EMBL/GenBank/DDBJ whole genome shotgun (WGS) entry which is preliminary data.</text>
</comment>
<dbReference type="RefSeq" id="WP_204721502.1">
    <property type="nucleotide sequence ID" value="NZ_JACSNR010000009.1"/>
</dbReference>
<dbReference type="EMBL" id="JACSNR010000009">
    <property type="protein sequence ID" value="MBM6923889.1"/>
    <property type="molecule type" value="Genomic_DNA"/>
</dbReference>
<evidence type="ECO:0000313" key="1">
    <source>
        <dbReference type="EMBL" id="MBM6923889.1"/>
    </source>
</evidence>
<proteinExistence type="predicted"/>
<keyword evidence="2" id="KW-1185">Reference proteome</keyword>
<evidence type="ECO:0000313" key="2">
    <source>
        <dbReference type="Proteomes" id="UP000724149"/>
    </source>
</evidence>
<protein>
    <submittedName>
        <fullName evidence="1">Uncharacterized protein</fullName>
    </submittedName>
</protein>
<reference evidence="1 2" key="1">
    <citation type="journal article" date="2021" name="Sci. Rep.">
        <title>The distribution of antibiotic resistance genes in chicken gut microbiota commensals.</title>
        <authorList>
            <person name="Juricova H."/>
            <person name="Matiasovicova J."/>
            <person name="Kubasova T."/>
            <person name="Cejkova D."/>
            <person name="Rychlik I."/>
        </authorList>
    </citation>
    <scope>NUCLEOTIDE SEQUENCE [LARGE SCALE GENOMIC DNA]</scope>
    <source>
        <strain evidence="1 2">An564</strain>
    </source>
</reference>
<dbReference type="Proteomes" id="UP000724149">
    <property type="component" value="Unassembled WGS sequence"/>
</dbReference>
<organism evidence="1 2">
    <name type="scientific">Hydrogenoanaerobacterium saccharovorans</name>
    <dbReference type="NCBI Taxonomy" id="474960"/>
    <lineage>
        <taxon>Bacteria</taxon>
        <taxon>Bacillati</taxon>
        <taxon>Bacillota</taxon>
        <taxon>Clostridia</taxon>
        <taxon>Eubacteriales</taxon>
        <taxon>Oscillospiraceae</taxon>
        <taxon>Hydrogenoanaerobacterium</taxon>
    </lineage>
</organism>
<gene>
    <name evidence="1" type="ORF">H9X81_09350</name>
</gene>
<sequence length="116" mass="11943">MTMQEEMTRLRMAAAGEDGMLITGEARRDAAWFLPPGYAARPEPGSTVLTADLGGGPLALGVPMAQADLLPGEIRLTAGAAMLRLCPDGRVYLNGVEITPAGTAEKGGQSRGSDAS</sequence>